<evidence type="ECO:0000256" key="2">
    <source>
        <dbReference type="SAM" id="Phobius"/>
    </source>
</evidence>
<evidence type="ECO:0000256" key="1">
    <source>
        <dbReference type="SAM" id="MobiDB-lite"/>
    </source>
</evidence>
<keyword evidence="2" id="KW-1133">Transmembrane helix</keyword>
<sequence length="458" mass="50971">MKSTDPPNNSFFQPNPEDHDDATKLLLNADDTAYGTIDQNEGSSSSATKRSLVHANKRPVHVITLLMGVLFGMALVGSTRLAVSMRNAKKSASLQTKKVPKGPYRLIQRQEGEEMFDYYDFYNGPDNVGSNGYINYVTKESAMNSGILRVTEEADLSYMSNPAERTEHVNKTQFVYMGSAPTDAGPRDSIRLEGKSKFNGGLFVIDLHHMPAGCGSWPAVWLSDEKDWPLNGEIDIVEGVNYQKVAKTALHTSKGCDMEDSPSNLTTGGWDTAVGIPDSETGVPDMTFRYAKNCYVYAPHQWTNQGCVATDAKEGNLGEPLNAKGGGVFALEWDPYYRHIRSWVFSPHGSVPDNLKKSILTSGEADPVVPDTQTWGLPYGYFPIGEGTGCSESHFKHMRLIVNLAFCGSVAGNRYFMDCPKQYERFKKCDDYIASDDDELNEAYWKIRGIYVFQREWK</sequence>
<dbReference type="PANTHER" id="PTHR10963">
    <property type="entry name" value="GLYCOSYL HYDROLASE-RELATED"/>
    <property type="match status" value="1"/>
</dbReference>
<dbReference type="InterPro" id="IPR013320">
    <property type="entry name" value="ConA-like_dom_sf"/>
</dbReference>
<protein>
    <recommendedName>
        <fullName evidence="3">GH16 domain-containing protein</fullName>
    </recommendedName>
</protein>
<feature type="compositionally biased region" description="Polar residues" evidence="1">
    <location>
        <begin position="1"/>
        <end position="13"/>
    </location>
</feature>
<dbReference type="SUPFAM" id="SSF49899">
    <property type="entry name" value="Concanavalin A-like lectins/glucanases"/>
    <property type="match status" value="1"/>
</dbReference>
<organism evidence="4">
    <name type="scientific">Corethron hystrix</name>
    <dbReference type="NCBI Taxonomy" id="216773"/>
    <lineage>
        <taxon>Eukaryota</taxon>
        <taxon>Sar</taxon>
        <taxon>Stramenopiles</taxon>
        <taxon>Ochrophyta</taxon>
        <taxon>Bacillariophyta</taxon>
        <taxon>Coscinodiscophyceae</taxon>
        <taxon>Corethrophycidae</taxon>
        <taxon>Corethrales</taxon>
        <taxon>Corethraceae</taxon>
        <taxon>Corethron</taxon>
    </lineage>
</organism>
<dbReference type="Gene3D" id="2.60.120.200">
    <property type="match status" value="1"/>
</dbReference>
<dbReference type="Pfam" id="PF26113">
    <property type="entry name" value="GH16_XgeA"/>
    <property type="match status" value="1"/>
</dbReference>
<dbReference type="InterPro" id="IPR000757">
    <property type="entry name" value="Beta-glucanase-like"/>
</dbReference>
<feature type="transmembrane region" description="Helical" evidence="2">
    <location>
        <begin position="60"/>
        <end position="83"/>
    </location>
</feature>
<gene>
    <name evidence="4" type="ORF">CHYS00102_LOCUS1885</name>
</gene>
<dbReference type="GO" id="GO:0009251">
    <property type="term" value="P:glucan catabolic process"/>
    <property type="evidence" value="ECO:0007669"/>
    <property type="project" value="TreeGrafter"/>
</dbReference>
<feature type="region of interest" description="Disordered" evidence="1">
    <location>
        <begin position="1"/>
        <end position="22"/>
    </location>
</feature>
<dbReference type="PANTHER" id="PTHR10963:SF24">
    <property type="entry name" value="GLYCOSIDASE C21B10.07-RELATED"/>
    <property type="match status" value="1"/>
</dbReference>
<proteinExistence type="predicted"/>
<dbReference type="EMBL" id="HBFR01002787">
    <property type="protein sequence ID" value="CAD8874710.1"/>
    <property type="molecule type" value="Transcribed_RNA"/>
</dbReference>
<dbReference type="InterPro" id="IPR050546">
    <property type="entry name" value="Glycosyl_Hydrlase_16"/>
</dbReference>
<evidence type="ECO:0000313" key="4">
    <source>
        <dbReference type="EMBL" id="CAD8874710.1"/>
    </source>
</evidence>
<feature type="domain" description="GH16" evidence="3">
    <location>
        <begin position="92"/>
        <end position="363"/>
    </location>
</feature>
<name>A0A7S1B4B4_9STRA</name>
<dbReference type="PROSITE" id="PS51762">
    <property type="entry name" value="GH16_2"/>
    <property type="match status" value="1"/>
</dbReference>
<keyword evidence="2" id="KW-0812">Transmembrane</keyword>
<dbReference type="GO" id="GO:0004553">
    <property type="term" value="F:hydrolase activity, hydrolyzing O-glycosyl compounds"/>
    <property type="evidence" value="ECO:0007669"/>
    <property type="project" value="InterPro"/>
</dbReference>
<accession>A0A7S1B4B4</accession>
<dbReference type="AlphaFoldDB" id="A0A7S1B4B4"/>
<keyword evidence="2" id="KW-0472">Membrane</keyword>
<evidence type="ECO:0000259" key="3">
    <source>
        <dbReference type="PROSITE" id="PS51762"/>
    </source>
</evidence>
<reference evidence="4" key="1">
    <citation type="submission" date="2021-01" db="EMBL/GenBank/DDBJ databases">
        <authorList>
            <person name="Corre E."/>
            <person name="Pelletier E."/>
            <person name="Niang G."/>
            <person name="Scheremetjew M."/>
            <person name="Finn R."/>
            <person name="Kale V."/>
            <person name="Holt S."/>
            <person name="Cochrane G."/>
            <person name="Meng A."/>
            <person name="Brown T."/>
            <person name="Cohen L."/>
        </authorList>
    </citation>
    <scope>NUCLEOTIDE SEQUENCE</scope>
    <source>
        <strain evidence="4">308</strain>
    </source>
</reference>